<dbReference type="InterPro" id="IPR016193">
    <property type="entry name" value="Cytidine_deaminase-like"/>
</dbReference>
<dbReference type="PIRSF" id="PIRSF015626">
    <property type="entry name" value="FdhD"/>
    <property type="match status" value="1"/>
</dbReference>
<sequence>MKPVIHQKVLKVKNGEVLSLEDILATEAKIKIIINDKEIITLSATPLHIKELVTGFILTEGIVKTNWCPEKIKIIEENKEIRVKIYSEDFLELSKKTLTSGCVSSFTFINELPKKYEDSFKIDIEKLFFLFKNFQKKSELYKSTGCIHCAALADSENIIFLAEDIGRHNAVDKVIGYALLNEITLRNKALLISGRISSEMVLKAGKWKIPVIVSRSAPTSLAITLAEKIGLTVIGFLRGKRCNIYTHSQRVNF</sequence>
<evidence type="ECO:0000256" key="3">
    <source>
        <dbReference type="HAMAP-Rule" id="MF_00187"/>
    </source>
</evidence>
<dbReference type="NCBIfam" id="TIGR00129">
    <property type="entry name" value="fdhD_narQ"/>
    <property type="match status" value="1"/>
</dbReference>
<dbReference type="GO" id="GO:0005737">
    <property type="term" value="C:cytoplasm"/>
    <property type="evidence" value="ECO:0007669"/>
    <property type="project" value="UniProtKB-SubCell"/>
</dbReference>
<comment type="similarity">
    <text evidence="3">Belongs to the FdhD family.</text>
</comment>
<dbReference type="Gene3D" id="3.40.140.10">
    <property type="entry name" value="Cytidine Deaminase, domain 2"/>
    <property type="match status" value="1"/>
</dbReference>
<dbReference type="EMBL" id="JAPHEG010000007">
    <property type="protein sequence ID" value="MDF2954183.1"/>
    <property type="molecule type" value="Genomic_DNA"/>
</dbReference>
<name>A0AAE3P5V6_9BACT</name>
<comment type="caution">
    <text evidence="4">The sequence shown here is derived from an EMBL/GenBank/DDBJ whole genome shotgun (WGS) entry which is preliminary data.</text>
</comment>
<feature type="active site" description="Cysteine persulfide intermediate" evidence="3">
    <location>
        <position position="102"/>
    </location>
</feature>
<keyword evidence="1 3" id="KW-0963">Cytoplasm</keyword>
<dbReference type="GO" id="GO:0016783">
    <property type="term" value="F:sulfurtransferase activity"/>
    <property type="evidence" value="ECO:0007669"/>
    <property type="project" value="InterPro"/>
</dbReference>
<dbReference type="Gene3D" id="3.10.20.10">
    <property type="match status" value="1"/>
</dbReference>
<comment type="subcellular location">
    <subcellularLocation>
        <location evidence="3">Cytoplasm</location>
    </subcellularLocation>
</comment>
<dbReference type="PANTHER" id="PTHR30592:SF1">
    <property type="entry name" value="SULFUR CARRIER PROTEIN FDHD"/>
    <property type="match status" value="1"/>
</dbReference>
<gene>
    <name evidence="3" type="primary">fdhD</name>
    <name evidence="4" type="ORF">OD816_001428</name>
</gene>
<accession>A0AAE3P5V6</accession>
<evidence type="ECO:0000313" key="4">
    <source>
        <dbReference type="EMBL" id="MDF2954183.1"/>
    </source>
</evidence>
<dbReference type="InterPro" id="IPR003786">
    <property type="entry name" value="FdhD"/>
</dbReference>
<evidence type="ECO:0000256" key="2">
    <source>
        <dbReference type="ARBA" id="ARBA00023150"/>
    </source>
</evidence>
<protein>
    <recommendedName>
        <fullName evidence="3">Sulfur carrier protein FdhD</fullName>
    </recommendedName>
</protein>
<comment type="function">
    <text evidence="3">Required for formate dehydrogenase (FDH) activity. Acts as a sulfur carrier protein that transfers sulfur from IscS to the molybdenum cofactor prior to its insertion into FDH.</text>
</comment>
<dbReference type="HAMAP" id="MF_00187">
    <property type="entry name" value="FdhD"/>
    <property type="match status" value="1"/>
</dbReference>
<dbReference type="PANTHER" id="PTHR30592">
    <property type="entry name" value="FORMATE DEHYDROGENASE"/>
    <property type="match status" value="1"/>
</dbReference>
<reference evidence="4" key="1">
    <citation type="submission" date="2022-11" db="EMBL/GenBank/DDBJ databases">
        <title>Candidatus Alkanophaga archaea from heated hydrothermal vent sediment oxidize petroleum alkanes.</title>
        <authorList>
            <person name="Zehnle H."/>
            <person name="Laso-Perez R."/>
            <person name="Lipp J."/>
            <person name="Teske A."/>
            <person name="Wegener G."/>
        </authorList>
    </citation>
    <scope>NUCLEOTIDE SEQUENCE</scope>
    <source>
        <strain evidence="4">MCA70</strain>
    </source>
</reference>
<dbReference type="AlphaFoldDB" id="A0AAE3P5V6"/>
<evidence type="ECO:0000256" key="1">
    <source>
        <dbReference type="ARBA" id="ARBA00022490"/>
    </source>
</evidence>
<dbReference type="Pfam" id="PF02634">
    <property type="entry name" value="FdhD-NarQ"/>
    <property type="match status" value="1"/>
</dbReference>
<feature type="binding site" evidence="3">
    <location>
        <begin position="236"/>
        <end position="241"/>
    </location>
    <ligand>
        <name>Mo-bis(molybdopterin guanine dinucleotide)</name>
        <dbReference type="ChEBI" id="CHEBI:60539"/>
    </ligand>
</feature>
<organism evidence="4 5">
    <name type="scientific">Candidatus Thermodesulfobacterium syntrophicum</name>
    <dbReference type="NCBI Taxonomy" id="3060442"/>
    <lineage>
        <taxon>Bacteria</taxon>
        <taxon>Pseudomonadati</taxon>
        <taxon>Thermodesulfobacteriota</taxon>
        <taxon>Thermodesulfobacteria</taxon>
        <taxon>Thermodesulfobacteriales</taxon>
        <taxon>Thermodesulfobacteriaceae</taxon>
        <taxon>Thermodesulfobacterium</taxon>
    </lineage>
</organism>
<evidence type="ECO:0000313" key="5">
    <source>
        <dbReference type="Proteomes" id="UP001144110"/>
    </source>
</evidence>
<dbReference type="GO" id="GO:0097163">
    <property type="term" value="F:sulfur carrier activity"/>
    <property type="evidence" value="ECO:0007669"/>
    <property type="project" value="UniProtKB-UniRule"/>
</dbReference>
<proteinExistence type="inferred from homology"/>
<dbReference type="SUPFAM" id="SSF53927">
    <property type="entry name" value="Cytidine deaminase-like"/>
    <property type="match status" value="1"/>
</dbReference>
<dbReference type="Proteomes" id="UP001144110">
    <property type="component" value="Unassembled WGS sequence"/>
</dbReference>
<dbReference type="GO" id="GO:0006777">
    <property type="term" value="P:Mo-molybdopterin cofactor biosynthetic process"/>
    <property type="evidence" value="ECO:0007669"/>
    <property type="project" value="UniProtKB-UniRule"/>
</dbReference>
<keyword evidence="2 3" id="KW-0501">Molybdenum cofactor biosynthesis</keyword>